<evidence type="ECO:0000313" key="12">
    <source>
        <dbReference type="EMBL" id="GEK19196.1"/>
    </source>
</evidence>
<dbReference type="GO" id="GO:0005886">
    <property type="term" value="C:plasma membrane"/>
    <property type="evidence" value="ECO:0007669"/>
    <property type="project" value="UniProtKB-SubCell"/>
</dbReference>
<keyword evidence="6 9" id="KW-0812">Transmembrane</keyword>
<dbReference type="PROSITE" id="PS00874">
    <property type="entry name" value="T2SP_F"/>
    <property type="match status" value="1"/>
</dbReference>
<evidence type="ECO:0000256" key="5">
    <source>
        <dbReference type="ARBA" id="ARBA00022519"/>
    </source>
</evidence>
<protein>
    <submittedName>
        <fullName evidence="12">Type II secretion system protein F</fullName>
    </submittedName>
</protein>
<dbReference type="Proteomes" id="UP000321386">
    <property type="component" value="Unassembled WGS sequence"/>
</dbReference>
<dbReference type="InterPro" id="IPR018076">
    <property type="entry name" value="T2SS_GspF_dom"/>
</dbReference>
<organism evidence="12 13">
    <name type="scientific">Cellulomonas persica</name>
    <dbReference type="NCBI Taxonomy" id="76861"/>
    <lineage>
        <taxon>Bacteria</taxon>
        <taxon>Bacillati</taxon>
        <taxon>Actinomycetota</taxon>
        <taxon>Actinomycetes</taxon>
        <taxon>Micrococcales</taxon>
        <taxon>Cellulomonadaceae</taxon>
        <taxon>Cellulomonas</taxon>
    </lineage>
</organism>
<dbReference type="Pfam" id="PF00482">
    <property type="entry name" value="T2SSF"/>
    <property type="match status" value="2"/>
</dbReference>
<dbReference type="EMBL" id="BJUA01000019">
    <property type="protein sequence ID" value="GEK19196.1"/>
    <property type="molecule type" value="Genomic_DNA"/>
</dbReference>
<evidence type="ECO:0000256" key="3">
    <source>
        <dbReference type="ARBA" id="ARBA00022448"/>
    </source>
</evidence>
<dbReference type="PANTHER" id="PTHR30012:SF0">
    <property type="entry name" value="TYPE II SECRETION SYSTEM PROTEIN F-RELATED"/>
    <property type="match status" value="1"/>
</dbReference>
<feature type="domain" description="Type II secretion system protein GspF" evidence="11">
    <location>
        <begin position="279"/>
        <end position="401"/>
    </location>
</feature>
<sequence>MAATAGKTFEYAVRDKSGKIIKGRVEASNQAAVANRLREMGLAAVSINEVSTSGLQREITIPGMGEKVTLKDLAVMSRQMATMISAGLSLLRTLSILAEQTESKPLAKVLGAVRADVETGGSLSSALQKHRDVFPPLMINIIKAGEVGGFLEQALVSVAENYEAEVKLRGKIKSAMAYPTVVFCIAIIAVAVMLIFIVPVFKNMFEGLGGELPLPTQMLVWLSNLMRWLGPVLIVAAIVFMSWWKKHKNDDSVRQRVDPWRLRLPVFGALSKKIAIARFSRNFGTMIASGVPLLQALDIVGEVSGNWVIEAAIKDVQESVRRGESLTGPLGKHEVFPSMVTQMMAVGEDSGALETMLEKISEFYDQEVEATTEQLTSLIEPIMILGIGLVVGGMIVALYLPIFNVFDLIG</sequence>
<evidence type="ECO:0000256" key="9">
    <source>
        <dbReference type="RuleBase" id="RU003923"/>
    </source>
</evidence>
<keyword evidence="7 10" id="KW-1133">Transmembrane helix</keyword>
<evidence type="ECO:0000256" key="4">
    <source>
        <dbReference type="ARBA" id="ARBA00022475"/>
    </source>
</evidence>
<dbReference type="AlphaFoldDB" id="A0A510UXF1"/>
<reference evidence="12 13" key="1">
    <citation type="submission" date="2019-07" db="EMBL/GenBank/DDBJ databases">
        <title>Whole genome shotgun sequence of Cellulomonas persica NBRC 101101.</title>
        <authorList>
            <person name="Hosoyama A."/>
            <person name="Uohara A."/>
            <person name="Ohji S."/>
            <person name="Ichikawa N."/>
        </authorList>
    </citation>
    <scope>NUCLEOTIDE SEQUENCE [LARGE SCALE GENOMIC DNA]</scope>
    <source>
        <strain evidence="12 13">NBRC 101101</strain>
    </source>
</reference>
<dbReference type="GO" id="GO:0009306">
    <property type="term" value="P:protein secretion"/>
    <property type="evidence" value="ECO:0007669"/>
    <property type="project" value="InterPro"/>
</dbReference>
<comment type="similarity">
    <text evidence="2 9">Belongs to the GSP F family.</text>
</comment>
<evidence type="ECO:0000256" key="2">
    <source>
        <dbReference type="ARBA" id="ARBA00005745"/>
    </source>
</evidence>
<gene>
    <name evidence="12" type="primary">pilC</name>
    <name evidence="12" type="ORF">CPE01_29290</name>
</gene>
<dbReference type="InterPro" id="IPR001992">
    <property type="entry name" value="T2SS_GspF/T4SS_PilC_CS"/>
</dbReference>
<evidence type="ECO:0000313" key="13">
    <source>
        <dbReference type="Proteomes" id="UP000321386"/>
    </source>
</evidence>
<feature type="transmembrane region" description="Helical" evidence="10">
    <location>
        <begin position="382"/>
        <end position="402"/>
    </location>
</feature>
<dbReference type="OrthoDB" id="9805682at2"/>
<dbReference type="PANTHER" id="PTHR30012">
    <property type="entry name" value="GENERAL SECRETION PATHWAY PROTEIN"/>
    <property type="match status" value="1"/>
</dbReference>
<name>A0A510UXF1_9CELL</name>
<keyword evidence="8 10" id="KW-0472">Membrane</keyword>
<evidence type="ECO:0000256" key="8">
    <source>
        <dbReference type="ARBA" id="ARBA00023136"/>
    </source>
</evidence>
<feature type="transmembrane region" description="Helical" evidence="10">
    <location>
        <begin position="221"/>
        <end position="244"/>
    </location>
</feature>
<comment type="subcellular location">
    <subcellularLocation>
        <location evidence="1">Cell inner membrane</location>
        <topology evidence="1">Multi-pass membrane protein</topology>
    </subcellularLocation>
    <subcellularLocation>
        <location evidence="9">Cell membrane</location>
        <topology evidence="9">Multi-pass membrane protein</topology>
    </subcellularLocation>
</comment>
<keyword evidence="13" id="KW-1185">Reference proteome</keyword>
<keyword evidence="3 9" id="KW-0813">Transport</keyword>
<dbReference type="PRINTS" id="PR00812">
    <property type="entry name" value="BCTERIALGSPF"/>
</dbReference>
<feature type="transmembrane region" description="Helical" evidence="10">
    <location>
        <begin position="177"/>
        <end position="201"/>
    </location>
</feature>
<evidence type="ECO:0000256" key="10">
    <source>
        <dbReference type="SAM" id="Phobius"/>
    </source>
</evidence>
<dbReference type="InterPro" id="IPR042094">
    <property type="entry name" value="T2SS_GspF_sf"/>
</dbReference>
<dbReference type="RefSeq" id="WP_146807564.1">
    <property type="nucleotide sequence ID" value="NZ_BJUA01000019.1"/>
</dbReference>
<evidence type="ECO:0000259" key="11">
    <source>
        <dbReference type="Pfam" id="PF00482"/>
    </source>
</evidence>
<evidence type="ECO:0000256" key="7">
    <source>
        <dbReference type="ARBA" id="ARBA00022989"/>
    </source>
</evidence>
<keyword evidence="5" id="KW-0997">Cell inner membrane</keyword>
<accession>A0A510UXF1</accession>
<dbReference type="InterPro" id="IPR003004">
    <property type="entry name" value="GspF/PilC"/>
</dbReference>
<evidence type="ECO:0000256" key="1">
    <source>
        <dbReference type="ARBA" id="ARBA00004429"/>
    </source>
</evidence>
<feature type="domain" description="Type II secretion system protein GspF" evidence="11">
    <location>
        <begin position="77"/>
        <end position="199"/>
    </location>
</feature>
<dbReference type="Gene3D" id="1.20.81.30">
    <property type="entry name" value="Type II secretion system (T2SS), domain F"/>
    <property type="match status" value="2"/>
</dbReference>
<proteinExistence type="inferred from homology"/>
<keyword evidence="4" id="KW-1003">Cell membrane</keyword>
<evidence type="ECO:0000256" key="6">
    <source>
        <dbReference type="ARBA" id="ARBA00022692"/>
    </source>
</evidence>
<dbReference type="FunFam" id="1.20.81.30:FF:000001">
    <property type="entry name" value="Type II secretion system protein F"/>
    <property type="match status" value="2"/>
</dbReference>
<comment type="caution">
    <text evidence="12">The sequence shown here is derived from an EMBL/GenBank/DDBJ whole genome shotgun (WGS) entry which is preliminary data.</text>
</comment>